<dbReference type="Proteomes" id="UP001345219">
    <property type="component" value="Chromosome 12"/>
</dbReference>
<feature type="domain" description="DUF4378" evidence="2">
    <location>
        <begin position="221"/>
        <end position="326"/>
    </location>
</feature>
<proteinExistence type="predicted"/>
<evidence type="ECO:0000259" key="2">
    <source>
        <dbReference type="Pfam" id="PF14309"/>
    </source>
</evidence>
<organism evidence="3 4">
    <name type="scientific">Trapa incisa</name>
    <dbReference type="NCBI Taxonomy" id="236973"/>
    <lineage>
        <taxon>Eukaryota</taxon>
        <taxon>Viridiplantae</taxon>
        <taxon>Streptophyta</taxon>
        <taxon>Embryophyta</taxon>
        <taxon>Tracheophyta</taxon>
        <taxon>Spermatophyta</taxon>
        <taxon>Magnoliopsida</taxon>
        <taxon>eudicotyledons</taxon>
        <taxon>Gunneridae</taxon>
        <taxon>Pentapetalae</taxon>
        <taxon>rosids</taxon>
        <taxon>malvids</taxon>
        <taxon>Myrtales</taxon>
        <taxon>Lythraceae</taxon>
        <taxon>Trapa</taxon>
    </lineage>
</organism>
<evidence type="ECO:0000256" key="1">
    <source>
        <dbReference type="SAM" id="MobiDB-lite"/>
    </source>
</evidence>
<reference evidence="3 4" key="1">
    <citation type="journal article" date="2023" name="Hortic Res">
        <title>Pangenome of water caltrop reveals structural variations and asymmetric subgenome divergence after allopolyploidization.</title>
        <authorList>
            <person name="Zhang X."/>
            <person name="Chen Y."/>
            <person name="Wang L."/>
            <person name="Yuan Y."/>
            <person name="Fang M."/>
            <person name="Shi L."/>
            <person name="Lu R."/>
            <person name="Comes H.P."/>
            <person name="Ma Y."/>
            <person name="Chen Y."/>
            <person name="Huang G."/>
            <person name="Zhou Y."/>
            <person name="Zheng Z."/>
            <person name="Qiu Y."/>
        </authorList>
    </citation>
    <scope>NUCLEOTIDE SEQUENCE [LARGE SCALE GENOMIC DNA]</scope>
    <source>
        <tissue evidence="3">Roots</tissue>
    </source>
</reference>
<keyword evidence="4" id="KW-1185">Reference proteome</keyword>
<feature type="region of interest" description="Disordered" evidence="1">
    <location>
        <begin position="40"/>
        <end position="60"/>
    </location>
</feature>
<evidence type="ECO:0000313" key="4">
    <source>
        <dbReference type="Proteomes" id="UP001345219"/>
    </source>
</evidence>
<feature type="compositionally biased region" description="Basic residues" evidence="1">
    <location>
        <begin position="45"/>
        <end position="56"/>
    </location>
</feature>
<dbReference type="Pfam" id="PF14309">
    <property type="entry name" value="DUF4378"/>
    <property type="match status" value="1"/>
</dbReference>
<dbReference type="PANTHER" id="PTHR37613:SF4">
    <property type="entry name" value="DUF4378 DOMAIN-CONTAINING PROTEIN"/>
    <property type="match status" value="1"/>
</dbReference>
<name>A0AAN7JKQ3_9MYRT</name>
<dbReference type="PANTHER" id="PTHR37613">
    <property type="entry name" value="DUF4378 DOMAIN PROTEIN"/>
    <property type="match status" value="1"/>
</dbReference>
<evidence type="ECO:0000313" key="3">
    <source>
        <dbReference type="EMBL" id="KAK4748344.1"/>
    </source>
</evidence>
<accession>A0AAN7JKQ3</accession>
<sequence>MDMEKHSTRDAKAKRRLAELLKEKQEPFALNDNLLERGHGSWINRGRKKKQRKRRGMPSLSKMLRALCDRAVVIHGGTGNKKSSWCREDGVETDRLFPSGRNNKVYNSCSESDSNARVPSGEDNSQPPDEPSEGEIKQDNPERNNQWMSQNKNKGPSIKLVTAKETSAEHFNNSKYPSSTVPSNEPVLLKLVRWRFSLVANKIGQALPPSTQPRGQRATTTHDPHLHQTRQLLSDCLKEVIESHSHGGKGKARICKDPYTGQGETGKHIYEKIVRWERTRGSEMNIDELLDLDYSETAKGWKDYANQRMQISLEIGDDIMKDISNEIVSDLMCHLLTKG</sequence>
<gene>
    <name evidence="3" type="ORF">SAY87_014930</name>
</gene>
<comment type="caution">
    <text evidence="3">The sequence shown here is derived from an EMBL/GenBank/DDBJ whole genome shotgun (WGS) entry which is preliminary data.</text>
</comment>
<feature type="compositionally biased region" description="Polar residues" evidence="1">
    <location>
        <begin position="143"/>
        <end position="154"/>
    </location>
</feature>
<dbReference type="InterPro" id="IPR025486">
    <property type="entry name" value="DUF4378"/>
</dbReference>
<dbReference type="AlphaFoldDB" id="A0AAN7JKQ3"/>
<feature type="compositionally biased region" description="Polar residues" evidence="1">
    <location>
        <begin position="100"/>
        <end position="127"/>
    </location>
</feature>
<protein>
    <recommendedName>
        <fullName evidence="2">DUF4378 domain-containing protein</fullName>
    </recommendedName>
</protein>
<feature type="region of interest" description="Disordered" evidence="1">
    <location>
        <begin position="93"/>
        <end position="157"/>
    </location>
</feature>
<dbReference type="EMBL" id="JAXIOK010000019">
    <property type="protein sequence ID" value="KAK4748344.1"/>
    <property type="molecule type" value="Genomic_DNA"/>
</dbReference>